<sequence>MISGYVNANREAIIQVAIVGDSKQLKSVRAIIDTGFTGDLTLPRDVIDQLGFTLRGFQRVILGDGSLQYFEMFVGVVIWDGKMREVEINAAETDSLIGMGLLEDYKLEMEGRSNGEVRITSLPASLSNTV</sequence>
<dbReference type="GO" id="GO:0008233">
    <property type="term" value="F:peptidase activity"/>
    <property type="evidence" value="ECO:0007669"/>
    <property type="project" value="UniProtKB-KW"/>
</dbReference>
<keyword evidence="1" id="KW-0645">Protease</keyword>
<dbReference type="GO" id="GO:0006508">
    <property type="term" value="P:proteolysis"/>
    <property type="evidence" value="ECO:0007669"/>
    <property type="project" value="UniProtKB-KW"/>
</dbReference>
<dbReference type="AlphaFoldDB" id="A0A2T1D7C4"/>
<protein>
    <submittedName>
        <fullName evidence="1">Clan AA aspartic protease</fullName>
    </submittedName>
</protein>
<comment type="caution">
    <text evidence="1">The sequence shown here is derived from an EMBL/GenBank/DDBJ whole genome shotgun (WGS) entry which is preliminary data.</text>
</comment>
<gene>
    <name evidence="1" type="ORF">C7B65_21600</name>
</gene>
<keyword evidence="1" id="KW-0378">Hydrolase</keyword>
<name>A0A2T1D7C4_9CYAN</name>
<organism evidence="1 2">
    <name type="scientific">Phormidesmis priestleyi ULC007</name>
    <dbReference type="NCBI Taxonomy" id="1920490"/>
    <lineage>
        <taxon>Bacteria</taxon>
        <taxon>Bacillati</taxon>
        <taxon>Cyanobacteriota</taxon>
        <taxon>Cyanophyceae</taxon>
        <taxon>Leptolyngbyales</taxon>
        <taxon>Leptolyngbyaceae</taxon>
        <taxon>Phormidesmis</taxon>
    </lineage>
</organism>
<accession>A0A2T1D7C4</accession>
<evidence type="ECO:0000313" key="2">
    <source>
        <dbReference type="Proteomes" id="UP000238634"/>
    </source>
</evidence>
<dbReference type="Gene3D" id="2.40.70.10">
    <property type="entry name" value="Acid Proteases"/>
    <property type="match status" value="1"/>
</dbReference>
<evidence type="ECO:0000313" key="1">
    <source>
        <dbReference type="EMBL" id="PSB16412.1"/>
    </source>
</evidence>
<dbReference type="InterPro" id="IPR021109">
    <property type="entry name" value="Peptidase_aspartic_dom_sf"/>
</dbReference>
<dbReference type="OrthoDB" id="573359at2"/>
<reference evidence="1 2" key="2">
    <citation type="submission" date="2018-03" db="EMBL/GenBank/DDBJ databases">
        <title>The ancient ancestry and fast evolution of plastids.</title>
        <authorList>
            <person name="Moore K.R."/>
            <person name="Magnabosco C."/>
            <person name="Momper L."/>
            <person name="Gold D.A."/>
            <person name="Bosak T."/>
            <person name="Fournier G.P."/>
        </authorList>
    </citation>
    <scope>NUCLEOTIDE SEQUENCE [LARGE SCALE GENOMIC DNA]</scope>
    <source>
        <strain evidence="1 2">ULC007</strain>
    </source>
</reference>
<dbReference type="Proteomes" id="UP000238634">
    <property type="component" value="Unassembled WGS sequence"/>
</dbReference>
<keyword evidence="2" id="KW-1185">Reference proteome</keyword>
<reference evidence="1 2" key="1">
    <citation type="submission" date="2018-02" db="EMBL/GenBank/DDBJ databases">
        <authorList>
            <person name="Cohen D.B."/>
            <person name="Kent A.D."/>
        </authorList>
    </citation>
    <scope>NUCLEOTIDE SEQUENCE [LARGE SCALE GENOMIC DNA]</scope>
    <source>
        <strain evidence="1 2">ULC007</strain>
    </source>
</reference>
<proteinExistence type="predicted"/>
<dbReference type="EMBL" id="PVWG01000042">
    <property type="protein sequence ID" value="PSB16412.1"/>
    <property type="molecule type" value="Genomic_DNA"/>
</dbReference>